<dbReference type="KEGG" id="kol:Kole_1006"/>
<reference evidence="2 3" key="1">
    <citation type="submission" date="2009-06" db="EMBL/GenBank/DDBJ databases">
        <title>Complete sequence of Thermotogales bacterium TBF 19.5.1.</title>
        <authorList>
            <consortium name="US DOE Joint Genome Institute"/>
            <person name="Lucas S."/>
            <person name="Copeland A."/>
            <person name="Lapidus A."/>
            <person name="Glavina del Rio T."/>
            <person name="Tice H."/>
            <person name="Bruce D."/>
            <person name="Goodwin L."/>
            <person name="Pitluck S."/>
            <person name="Chertkov O."/>
            <person name="Brettin T."/>
            <person name="Detter J.C."/>
            <person name="Han C."/>
            <person name="Schmutz J."/>
            <person name="Larimer F."/>
            <person name="Land M."/>
            <person name="Hauser L."/>
            <person name="Kyrpides N."/>
            <person name="Ovchinnikova G."/>
            <person name="Noll K."/>
        </authorList>
    </citation>
    <scope>NUCLEOTIDE SEQUENCE [LARGE SCALE GENOMIC DNA]</scope>
    <source>
        <strain evidence="3">ATCC BAA-1733 / DSM 21960 / TBF 19.5.1</strain>
    </source>
</reference>
<dbReference type="eggNOG" id="COG4690">
    <property type="taxonomic scope" value="Bacteria"/>
</dbReference>
<dbReference type="HOGENOM" id="CLU_046840_2_0_0"/>
<sequence length="440" mass="49795">MCDTLVVAPKLTSGILFFAKNSDREPNEPQSIVYFPSRIPEEKEIDATYITLPQVKRTNALILSKPSWIWGGEMGVNDKNVVIGNEAVFTKEPVNKNGLLGMDILRIALERADSADSALEIITSLLEIPGQGGNGALNKKLMYHNSFILADKSKVWLLETAGKYWVAKEIKTICTISNALTIGNDFDMIHPEAIEHAVKKHWCKSIDDFEFKKAYGKELYASLSGGKIRKERSEKLLRDALPDINVKKLFEILRDHGGKENITKGSMKTVCMHAGGIISSQTTASMVCEIGEKATVWVTSGSAPCLSIFKPVWFDSEKSSLPYNSEDEALKHWFHWERFHRRALKNYSQAKDLFEGLAIPLERKLLELVEELKSMDTQDFDELCKITKMAFDESWKIGDLLIEKSENLKKGKASPVFRLYWNLQNKRFFGKKGKSHKTRL</sequence>
<proteinExistence type="inferred from homology"/>
<organism evidence="2 3">
    <name type="scientific">Kosmotoga olearia (strain ATCC BAA-1733 / DSM 21960 / TBF 19.5.1)</name>
    <dbReference type="NCBI Taxonomy" id="521045"/>
    <lineage>
        <taxon>Bacteria</taxon>
        <taxon>Thermotogati</taxon>
        <taxon>Thermotogota</taxon>
        <taxon>Thermotogae</taxon>
        <taxon>Kosmotogales</taxon>
        <taxon>Kosmotogaceae</taxon>
        <taxon>Kosmotoga</taxon>
    </lineage>
</organism>
<dbReference type="GO" id="GO:0016805">
    <property type="term" value="F:dipeptidase activity"/>
    <property type="evidence" value="ECO:0007669"/>
    <property type="project" value="UniProtKB-KW"/>
</dbReference>
<dbReference type="InterPro" id="IPR005322">
    <property type="entry name" value="Peptidase_C69"/>
</dbReference>
<dbReference type="Gene3D" id="3.60.60.10">
    <property type="entry name" value="Penicillin V Acylase, Chain A"/>
    <property type="match status" value="1"/>
</dbReference>
<accession>C5CHF9</accession>
<dbReference type="PANTHER" id="PTHR12994">
    <property type="entry name" value="SECERNIN"/>
    <property type="match status" value="1"/>
</dbReference>
<dbReference type="EMBL" id="CP001634">
    <property type="protein sequence ID" value="ACR79714.1"/>
    <property type="molecule type" value="Genomic_DNA"/>
</dbReference>
<dbReference type="AlphaFoldDB" id="C5CHF9"/>
<dbReference type="OrthoDB" id="9764088at2"/>
<dbReference type="PANTHER" id="PTHR12994:SF17">
    <property type="entry name" value="LD30995P"/>
    <property type="match status" value="1"/>
</dbReference>
<dbReference type="Pfam" id="PF03577">
    <property type="entry name" value="Peptidase_C69"/>
    <property type="match status" value="1"/>
</dbReference>
<keyword evidence="1" id="KW-0645">Protease</keyword>
<comment type="similarity">
    <text evidence="1">Belongs to the peptidase C69 family.</text>
</comment>
<dbReference type="Proteomes" id="UP000002382">
    <property type="component" value="Chromosome"/>
</dbReference>
<dbReference type="GO" id="GO:0006508">
    <property type="term" value="P:proteolysis"/>
    <property type="evidence" value="ECO:0007669"/>
    <property type="project" value="UniProtKB-KW"/>
</dbReference>
<evidence type="ECO:0000256" key="1">
    <source>
        <dbReference type="RuleBase" id="RU364089"/>
    </source>
</evidence>
<dbReference type="GO" id="GO:0070004">
    <property type="term" value="F:cysteine-type exopeptidase activity"/>
    <property type="evidence" value="ECO:0007669"/>
    <property type="project" value="InterPro"/>
</dbReference>
<evidence type="ECO:0000313" key="2">
    <source>
        <dbReference type="EMBL" id="ACR79714.1"/>
    </source>
</evidence>
<dbReference type="EC" id="3.4.-.-" evidence="1"/>
<keyword evidence="1" id="KW-0224">Dipeptidase</keyword>
<reference evidence="2 3" key="2">
    <citation type="journal article" date="2011" name="J. Bacteriol.">
        <title>Genome Sequence of Kosmotoga olearia Strain TBF 19.5.1, a Thermophilic Bacterium with a Wide Growth Temperature Range, Isolated from the Troll B Oil Platform in the North Sea.</title>
        <authorList>
            <person name="Swithers K.S."/>
            <person name="Dipippo J.L."/>
            <person name="Bruce D.C."/>
            <person name="Detter C."/>
            <person name="Tapia R."/>
            <person name="Han S."/>
            <person name="Goodwin L.A."/>
            <person name="Han J."/>
            <person name="Woyke T."/>
            <person name="Pitluck S."/>
            <person name="Pennacchio L."/>
            <person name="Nolan M."/>
            <person name="Mikhailova N."/>
            <person name="Land M.L."/>
            <person name="Nesbo C.L."/>
            <person name="Gogarten J.P."/>
            <person name="Noll K.M."/>
        </authorList>
    </citation>
    <scope>NUCLEOTIDE SEQUENCE [LARGE SCALE GENOMIC DNA]</scope>
    <source>
        <strain evidence="3">ATCC BAA-1733 / DSM 21960 / TBF 19.5.1</strain>
    </source>
</reference>
<keyword evidence="1" id="KW-0378">Hydrolase</keyword>
<dbReference type="STRING" id="521045.Kole_1006"/>
<comment type="catalytic activity">
    <reaction evidence="1">
        <text>an L-aminoacyl-L-amino acid + H2O = 2 an L-alpha-amino acid</text>
        <dbReference type="Rhea" id="RHEA:48940"/>
        <dbReference type="ChEBI" id="CHEBI:15377"/>
        <dbReference type="ChEBI" id="CHEBI:59869"/>
        <dbReference type="ChEBI" id="CHEBI:77460"/>
    </reaction>
</comment>
<protein>
    <recommendedName>
        <fullName evidence="1">Dipeptidase</fullName>
        <ecNumber evidence="1">3.4.-.-</ecNumber>
    </recommendedName>
</protein>
<keyword evidence="3" id="KW-1185">Reference proteome</keyword>
<gene>
    <name evidence="2" type="ordered locus">Kole_1006</name>
</gene>
<dbReference type="RefSeq" id="WP_015868376.1">
    <property type="nucleotide sequence ID" value="NC_012785.1"/>
</dbReference>
<name>C5CHF9_KOSOT</name>
<evidence type="ECO:0000313" key="3">
    <source>
        <dbReference type="Proteomes" id="UP000002382"/>
    </source>
</evidence>